<feature type="transmembrane region" description="Helical" evidence="7">
    <location>
        <begin position="32"/>
        <end position="51"/>
    </location>
</feature>
<dbReference type="EMBL" id="AZMM01008549">
    <property type="protein sequence ID" value="ETJ37224.1"/>
    <property type="molecule type" value="Genomic_DNA"/>
</dbReference>
<evidence type="ECO:0000256" key="1">
    <source>
        <dbReference type="ARBA" id="ARBA00004141"/>
    </source>
</evidence>
<feature type="non-terminal residue" evidence="9">
    <location>
        <position position="70"/>
    </location>
</feature>
<evidence type="ECO:0000256" key="7">
    <source>
        <dbReference type="SAM" id="Phobius"/>
    </source>
</evidence>
<evidence type="ECO:0000256" key="5">
    <source>
        <dbReference type="ARBA" id="ARBA00022989"/>
    </source>
</evidence>
<sequence length="70" mass="7904">IAWLGIAISHYRFRRGYVLQGHDINDLPYRSGFFPLGPIFAFILCLIITLGQNYEAFLKDTIDWGGVAAT</sequence>
<dbReference type="InterPro" id="IPR004841">
    <property type="entry name" value="AA-permease/SLC12A_dom"/>
</dbReference>
<comment type="caution">
    <text evidence="9">The sequence shown here is derived from an EMBL/GenBank/DDBJ whole genome shotgun (WGS) entry which is preliminary data.</text>
</comment>
<dbReference type="AlphaFoldDB" id="W1Y7W9"/>
<comment type="subcellular location">
    <subcellularLocation>
        <location evidence="1">Membrane</location>
        <topology evidence="1">Multi-pass membrane protein</topology>
    </subcellularLocation>
</comment>
<dbReference type="PANTHER" id="PTHR43341">
    <property type="entry name" value="AMINO ACID PERMEASE"/>
    <property type="match status" value="1"/>
</dbReference>
<dbReference type="Pfam" id="PF00324">
    <property type="entry name" value="AA_permease"/>
    <property type="match status" value="1"/>
</dbReference>
<dbReference type="PANTHER" id="PTHR43341:SF1">
    <property type="entry name" value="GENERAL AMINO-ACID PERMEASE GAP1"/>
    <property type="match status" value="1"/>
</dbReference>
<dbReference type="GO" id="GO:0015171">
    <property type="term" value="F:amino acid transmembrane transporter activity"/>
    <property type="evidence" value="ECO:0007669"/>
    <property type="project" value="TreeGrafter"/>
</dbReference>
<dbReference type="InterPro" id="IPR050524">
    <property type="entry name" value="APC_YAT"/>
</dbReference>
<feature type="domain" description="Amino acid permease/ SLC12A" evidence="8">
    <location>
        <begin position="1"/>
        <end position="69"/>
    </location>
</feature>
<keyword evidence="2" id="KW-0813">Transport</keyword>
<evidence type="ECO:0000256" key="4">
    <source>
        <dbReference type="ARBA" id="ARBA00022970"/>
    </source>
</evidence>
<keyword evidence="6 7" id="KW-0472">Membrane</keyword>
<reference evidence="9" key="1">
    <citation type="submission" date="2013-12" db="EMBL/GenBank/DDBJ databases">
        <title>A Varibaculum cambriense genome reconstructed from a premature infant gut community with otherwise low bacterial novelty that shifts toward anaerobic metabolism during the third week of life.</title>
        <authorList>
            <person name="Brown C.T."/>
            <person name="Sharon I."/>
            <person name="Thomas B.C."/>
            <person name="Castelle C.J."/>
            <person name="Morowitz M.J."/>
            <person name="Banfield J.F."/>
        </authorList>
    </citation>
    <scope>NUCLEOTIDE SEQUENCE</scope>
</reference>
<evidence type="ECO:0000256" key="6">
    <source>
        <dbReference type="ARBA" id="ARBA00023136"/>
    </source>
</evidence>
<keyword evidence="5 7" id="KW-1133">Transmembrane helix</keyword>
<name>W1Y7W9_9ZZZZ</name>
<proteinExistence type="predicted"/>
<keyword evidence="4" id="KW-0029">Amino-acid transport</keyword>
<protein>
    <submittedName>
        <fullName evidence="9">Lysine-specific permease</fullName>
    </submittedName>
</protein>
<evidence type="ECO:0000256" key="2">
    <source>
        <dbReference type="ARBA" id="ARBA00022448"/>
    </source>
</evidence>
<keyword evidence="3 7" id="KW-0812">Transmembrane</keyword>
<gene>
    <name evidence="9" type="ORF">Q604_UNBC08549G0001</name>
</gene>
<evidence type="ECO:0000259" key="8">
    <source>
        <dbReference type="Pfam" id="PF00324"/>
    </source>
</evidence>
<evidence type="ECO:0000313" key="9">
    <source>
        <dbReference type="EMBL" id="ETJ37224.1"/>
    </source>
</evidence>
<feature type="non-terminal residue" evidence="9">
    <location>
        <position position="1"/>
    </location>
</feature>
<evidence type="ECO:0000256" key="3">
    <source>
        <dbReference type="ARBA" id="ARBA00022692"/>
    </source>
</evidence>
<accession>W1Y7W9</accession>
<dbReference type="GO" id="GO:0016020">
    <property type="term" value="C:membrane"/>
    <property type="evidence" value="ECO:0007669"/>
    <property type="project" value="UniProtKB-SubCell"/>
</dbReference>
<organism evidence="9">
    <name type="scientific">human gut metagenome</name>
    <dbReference type="NCBI Taxonomy" id="408170"/>
    <lineage>
        <taxon>unclassified sequences</taxon>
        <taxon>metagenomes</taxon>
        <taxon>organismal metagenomes</taxon>
    </lineage>
</organism>